<dbReference type="Proteomes" id="UP000243217">
    <property type="component" value="Unassembled WGS sequence"/>
</dbReference>
<evidence type="ECO:0000313" key="3">
    <source>
        <dbReference type="Proteomes" id="UP000243217"/>
    </source>
</evidence>
<feature type="compositionally biased region" description="Basic and acidic residues" evidence="1">
    <location>
        <begin position="39"/>
        <end position="57"/>
    </location>
</feature>
<dbReference type="EMBL" id="JNBS01000302">
    <property type="protein sequence ID" value="OQS06842.1"/>
    <property type="molecule type" value="Genomic_DNA"/>
</dbReference>
<protein>
    <submittedName>
        <fullName evidence="2">Uncharacterized protein</fullName>
    </submittedName>
</protein>
<organism evidence="2 3">
    <name type="scientific">Thraustotheca clavata</name>
    <dbReference type="NCBI Taxonomy" id="74557"/>
    <lineage>
        <taxon>Eukaryota</taxon>
        <taxon>Sar</taxon>
        <taxon>Stramenopiles</taxon>
        <taxon>Oomycota</taxon>
        <taxon>Saprolegniomycetes</taxon>
        <taxon>Saprolegniales</taxon>
        <taxon>Achlyaceae</taxon>
        <taxon>Thraustotheca</taxon>
    </lineage>
</organism>
<reference evidence="2 3" key="1">
    <citation type="journal article" date="2014" name="Genome Biol. Evol.">
        <title>The secreted proteins of Achlya hypogyna and Thraustotheca clavata identify the ancestral oomycete secretome and reveal gene acquisitions by horizontal gene transfer.</title>
        <authorList>
            <person name="Misner I."/>
            <person name="Blouin N."/>
            <person name="Leonard G."/>
            <person name="Richards T.A."/>
            <person name="Lane C.E."/>
        </authorList>
    </citation>
    <scope>NUCLEOTIDE SEQUENCE [LARGE SCALE GENOMIC DNA]</scope>
    <source>
        <strain evidence="2 3">ATCC 34112</strain>
    </source>
</reference>
<evidence type="ECO:0000256" key="1">
    <source>
        <dbReference type="SAM" id="MobiDB-lite"/>
    </source>
</evidence>
<gene>
    <name evidence="2" type="ORF">THRCLA_20277</name>
</gene>
<name>A0A1W0A970_9STRA</name>
<proteinExistence type="predicted"/>
<evidence type="ECO:0000313" key="2">
    <source>
        <dbReference type="EMBL" id="OQS06842.1"/>
    </source>
</evidence>
<feature type="region of interest" description="Disordered" evidence="1">
    <location>
        <begin position="39"/>
        <end position="58"/>
    </location>
</feature>
<dbReference type="OrthoDB" id="77806at2759"/>
<keyword evidence="3" id="KW-1185">Reference proteome</keyword>
<sequence length="121" mass="13985">MNASPPSEITCSYKSRKCSHPRAVKRNGKMHTLCEFHRARQNEHQRKSDRKHKDTKLARQSLKQCDADMLSMASPLMARMQERQRQNMESLLLSPAQAMQMALPPPMLEEPTCHFAHQTEV</sequence>
<accession>A0A1W0A970</accession>
<dbReference type="AlphaFoldDB" id="A0A1W0A970"/>
<comment type="caution">
    <text evidence="2">The sequence shown here is derived from an EMBL/GenBank/DDBJ whole genome shotgun (WGS) entry which is preliminary data.</text>
</comment>